<evidence type="ECO:0000256" key="4">
    <source>
        <dbReference type="ARBA" id="ARBA00022679"/>
    </source>
</evidence>
<evidence type="ECO:0000256" key="10">
    <source>
        <dbReference type="ARBA" id="ARBA00023264"/>
    </source>
</evidence>
<feature type="transmembrane region" description="Helical" evidence="12">
    <location>
        <begin position="126"/>
        <end position="156"/>
    </location>
</feature>
<evidence type="ECO:0000256" key="7">
    <source>
        <dbReference type="ARBA" id="ARBA00023098"/>
    </source>
</evidence>
<evidence type="ECO:0000256" key="11">
    <source>
        <dbReference type="RuleBase" id="RU003750"/>
    </source>
</evidence>
<keyword evidence="7" id="KW-0443">Lipid metabolism</keyword>
<feature type="transmembrane region" description="Helical" evidence="12">
    <location>
        <begin position="12"/>
        <end position="31"/>
    </location>
</feature>
<evidence type="ECO:0000313" key="14">
    <source>
        <dbReference type="Proteomes" id="UP001499978"/>
    </source>
</evidence>
<organism evidence="13 14">
    <name type="scientific">Pilimelia columellifera subsp. columellifera</name>
    <dbReference type="NCBI Taxonomy" id="706583"/>
    <lineage>
        <taxon>Bacteria</taxon>
        <taxon>Bacillati</taxon>
        <taxon>Actinomycetota</taxon>
        <taxon>Actinomycetes</taxon>
        <taxon>Micromonosporales</taxon>
        <taxon>Micromonosporaceae</taxon>
        <taxon>Pilimelia</taxon>
    </lineage>
</organism>
<keyword evidence="14" id="KW-1185">Reference proteome</keyword>
<name>A0ABP6AZX7_9ACTN</name>
<dbReference type="PANTHER" id="PTHR14269">
    <property type="entry name" value="CDP-DIACYLGLYCEROL--GLYCEROL-3-PHOSPHATE 3-PHOSPHATIDYLTRANSFERASE-RELATED"/>
    <property type="match status" value="1"/>
</dbReference>
<dbReference type="InterPro" id="IPR000462">
    <property type="entry name" value="CDP-OH_P_trans"/>
</dbReference>
<evidence type="ECO:0000256" key="8">
    <source>
        <dbReference type="ARBA" id="ARBA00023136"/>
    </source>
</evidence>
<keyword evidence="3" id="KW-0444">Lipid biosynthesis</keyword>
<dbReference type="Proteomes" id="UP001499978">
    <property type="component" value="Unassembled WGS sequence"/>
</dbReference>
<protein>
    <submittedName>
        <fullName evidence="13">CDP-alcohol phosphatidyltransferase family protein</fullName>
    </submittedName>
</protein>
<dbReference type="EMBL" id="BAAARY010000017">
    <property type="protein sequence ID" value="GAA2529509.1"/>
    <property type="molecule type" value="Genomic_DNA"/>
</dbReference>
<proteinExistence type="inferred from homology"/>
<dbReference type="InterPro" id="IPR048254">
    <property type="entry name" value="CDP_ALCOHOL_P_TRANSF_CS"/>
</dbReference>
<sequence length="195" mass="20675">MSQPTRRVLTVPNVISFVRLLGVPVFLYLLLVARADVAAAVVLAVGGTSDWIDGYAARRLRQVSRLGEILDPLADRLYIAATLVAFTVRGIVPWQLTAALVARDVLMGVVLLALRRRGYAPPPVHYLGKAATFVLLAAFPLLLAAAAVPAVAMVAGVTGWALAWWGLGLYWIAGGMYAAQAAAALRSTAATDGRR</sequence>
<keyword evidence="10" id="KW-1208">Phospholipid metabolism</keyword>
<feature type="transmembrane region" description="Helical" evidence="12">
    <location>
        <begin position="94"/>
        <end position="114"/>
    </location>
</feature>
<keyword evidence="4 11" id="KW-0808">Transferase</keyword>
<accession>A0ABP6AZX7</accession>
<evidence type="ECO:0000256" key="12">
    <source>
        <dbReference type="SAM" id="Phobius"/>
    </source>
</evidence>
<reference evidence="14" key="1">
    <citation type="journal article" date="2019" name="Int. J. Syst. Evol. Microbiol.">
        <title>The Global Catalogue of Microorganisms (GCM) 10K type strain sequencing project: providing services to taxonomists for standard genome sequencing and annotation.</title>
        <authorList>
            <consortium name="The Broad Institute Genomics Platform"/>
            <consortium name="The Broad Institute Genome Sequencing Center for Infectious Disease"/>
            <person name="Wu L."/>
            <person name="Ma J."/>
        </authorList>
    </citation>
    <scope>NUCLEOTIDE SEQUENCE [LARGE SCALE GENOMIC DNA]</scope>
    <source>
        <strain evidence="14">JCM 3367</strain>
    </source>
</reference>
<feature type="transmembrane region" description="Helical" evidence="12">
    <location>
        <begin position="162"/>
        <end position="185"/>
    </location>
</feature>
<comment type="caution">
    <text evidence="13">The sequence shown here is derived from an EMBL/GenBank/DDBJ whole genome shotgun (WGS) entry which is preliminary data.</text>
</comment>
<evidence type="ECO:0000256" key="3">
    <source>
        <dbReference type="ARBA" id="ARBA00022516"/>
    </source>
</evidence>
<evidence type="ECO:0000256" key="6">
    <source>
        <dbReference type="ARBA" id="ARBA00022989"/>
    </source>
</evidence>
<gene>
    <name evidence="13" type="ORF">GCM10010201_30920</name>
</gene>
<evidence type="ECO:0000256" key="9">
    <source>
        <dbReference type="ARBA" id="ARBA00023209"/>
    </source>
</evidence>
<dbReference type="Gene3D" id="1.20.120.1760">
    <property type="match status" value="1"/>
</dbReference>
<comment type="subcellular location">
    <subcellularLocation>
        <location evidence="1">Membrane</location>
        <topology evidence="1">Multi-pass membrane protein</topology>
    </subcellularLocation>
</comment>
<dbReference type="Pfam" id="PF01066">
    <property type="entry name" value="CDP-OH_P_transf"/>
    <property type="match status" value="1"/>
</dbReference>
<dbReference type="PANTHER" id="PTHR14269:SF62">
    <property type="entry name" value="CDP-DIACYLGLYCEROL--GLYCEROL-3-PHOSPHATE 3-PHOSPHATIDYLTRANSFERASE 1, CHLOROPLASTIC"/>
    <property type="match status" value="1"/>
</dbReference>
<dbReference type="InterPro" id="IPR043130">
    <property type="entry name" value="CDP-OH_PTrfase_TM_dom"/>
</dbReference>
<dbReference type="InterPro" id="IPR004570">
    <property type="entry name" value="Phosphatidylglycerol_P_synth"/>
</dbReference>
<keyword evidence="6 12" id="KW-1133">Transmembrane helix</keyword>
<keyword evidence="8 12" id="KW-0472">Membrane</keyword>
<evidence type="ECO:0000313" key="13">
    <source>
        <dbReference type="EMBL" id="GAA2529509.1"/>
    </source>
</evidence>
<dbReference type="RefSeq" id="WP_344173717.1">
    <property type="nucleotide sequence ID" value="NZ_BAAARY010000017.1"/>
</dbReference>
<dbReference type="PROSITE" id="PS00379">
    <property type="entry name" value="CDP_ALCOHOL_P_TRANSF"/>
    <property type="match status" value="1"/>
</dbReference>
<comment type="similarity">
    <text evidence="2 11">Belongs to the CDP-alcohol phosphatidyltransferase class-I family.</text>
</comment>
<dbReference type="InterPro" id="IPR050324">
    <property type="entry name" value="CDP-alcohol_PTase-I"/>
</dbReference>
<keyword evidence="9" id="KW-0594">Phospholipid biosynthesis</keyword>
<evidence type="ECO:0000256" key="2">
    <source>
        <dbReference type="ARBA" id="ARBA00010441"/>
    </source>
</evidence>
<evidence type="ECO:0000256" key="5">
    <source>
        <dbReference type="ARBA" id="ARBA00022692"/>
    </source>
</evidence>
<keyword evidence="5 12" id="KW-0812">Transmembrane</keyword>
<evidence type="ECO:0000256" key="1">
    <source>
        <dbReference type="ARBA" id="ARBA00004141"/>
    </source>
</evidence>
<dbReference type="PIRSF" id="PIRSF000847">
    <property type="entry name" value="Phos_ph_gly_syn"/>
    <property type="match status" value="1"/>
</dbReference>